<feature type="region of interest" description="Disordered" evidence="1">
    <location>
        <begin position="15"/>
        <end position="35"/>
    </location>
</feature>
<keyword evidence="3" id="KW-1185">Reference proteome</keyword>
<dbReference type="AlphaFoldDB" id="A0AAD6QJK4"/>
<accession>A0AAD6QJK4</accession>
<reference evidence="2" key="1">
    <citation type="journal article" date="2023" name="Mol. Ecol. Resour.">
        <title>Chromosome-level genome assembly of a triploid poplar Populus alba 'Berolinensis'.</title>
        <authorList>
            <person name="Chen S."/>
            <person name="Yu Y."/>
            <person name="Wang X."/>
            <person name="Wang S."/>
            <person name="Zhang T."/>
            <person name="Zhou Y."/>
            <person name="He R."/>
            <person name="Meng N."/>
            <person name="Wang Y."/>
            <person name="Liu W."/>
            <person name="Liu Z."/>
            <person name="Liu J."/>
            <person name="Guo Q."/>
            <person name="Huang H."/>
            <person name="Sederoff R.R."/>
            <person name="Wang G."/>
            <person name="Qu G."/>
            <person name="Chen S."/>
        </authorList>
    </citation>
    <scope>NUCLEOTIDE SEQUENCE</scope>
    <source>
        <strain evidence="2">SC-2020</strain>
    </source>
</reference>
<gene>
    <name evidence="2" type="ORF">NC653_019707</name>
</gene>
<evidence type="ECO:0000313" key="3">
    <source>
        <dbReference type="Proteomes" id="UP001164929"/>
    </source>
</evidence>
<proteinExistence type="predicted"/>
<name>A0AAD6QJK4_9ROSI</name>
<dbReference type="Proteomes" id="UP001164929">
    <property type="component" value="Chromosome 7"/>
</dbReference>
<sequence length="35" mass="4074">MADCYYLNDLKPDHNKLIGHIPPQSSQLDRSYQDP</sequence>
<evidence type="ECO:0000256" key="1">
    <source>
        <dbReference type="SAM" id="MobiDB-lite"/>
    </source>
</evidence>
<feature type="compositionally biased region" description="Polar residues" evidence="1">
    <location>
        <begin position="23"/>
        <end position="35"/>
    </location>
</feature>
<dbReference type="EMBL" id="JAQIZT010000007">
    <property type="protein sequence ID" value="KAJ6991616.1"/>
    <property type="molecule type" value="Genomic_DNA"/>
</dbReference>
<evidence type="ECO:0000313" key="2">
    <source>
        <dbReference type="EMBL" id="KAJ6991616.1"/>
    </source>
</evidence>
<protein>
    <submittedName>
        <fullName evidence="2">Uncharacterized protein</fullName>
    </submittedName>
</protein>
<comment type="caution">
    <text evidence="2">The sequence shown here is derived from an EMBL/GenBank/DDBJ whole genome shotgun (WGS) entry which is preliminary data.</text>
</comment>
<organism evidence="2 3">
    <name type="scientific">Populus alba x Populus x berolinensis</name>
    <dbReference type="NCBI Taxonomy" id="444605"/>
    <lineage>
        <taxon>Eukaryota</taxon>
        <taxon>Viridiplantae</taxon>
        <taxon>Streptophyta</taxon>
        <taxon>Embryophyta</taxon>
        <taxon>Tracheophyta</taxon>
        <taxon>Spermatophyta</taxon>
        <taxon>Magnoliopsida</taxon>
        <taxon>eudicotyledons</taxon>
        <taxon>Gunneridae</taxon>
        <taxon>Pentapetalae</taxon>
        <taxon>rosids</taxon>
        <taxon>fabids</taxon>
        <taxon>Malpighiales</taxon>
        <taxon>Salicaceae</taxon>
        <taxon>Saliceae</taxon>
        <taxon>Populus</taxon>
    </lineage>
</organism>